<dbReference type="GO" id="GO:0022857">
    <property type="term" value="F:transmembrane transporter activity"/>
    <property type="evidence" value="ECO:0007669"/>
    <property type="project" value="InterPro"/>
</dbReference>
<feature type="signal peptide" evidence="4">
    <location>
        <begin position="1"/>
        <end position="24"/>
    </location>
</feature>
<organism evidence="9 10">
    <name type="scientific">Arcobacter arenosus</name>
    <dbReference type="NCBI Taxonomy" id="2576037"/>
    <lineage>
        <taxon>Bacteria</taxon>
        <taxon>Pseudomonadati</taxon>
        <taxon>Campylobacterota</taxon>
        <taxon>Epsilonproteobacteria</taxon>
        <taxon>Campylobacterales</taxon>
        <taxon>Arcobacteraceae</taxon>
        <taxon>Arcobacter</taxon>
    </lineage>
</organism>
<keyword evidence="10" id="KW-1185">Reference proteome</keyword>
<dbReference type="OrthoDB" id="9772050at2"/>
<dbReference type="InterPro" id="IPR058626">
    <property type="entry name" value="MdtA-like_b-barrel"/>
</dbReference>
<feature type="domain" description="Multidrug resistance protein MdtA-like alpha-helical hairpin" evidence="5">
    <location>
        <begin position="104"/>
        <end position="173"/>
    </location>
</feature>
<name>A0A5R8Y3V5_9BACT</name>
<feature type="chain" id="PRO_5024351503" evidence="4">
    <location>
        <begin position="25"/>
        <end position="378"/>
    </location>
</feature>
<comment type="caution">
    <text evidence="9">The sequence shown here is derived from an EMBL/GenBank/DDBJ whole genome shotgun (WGS) entry which is preliminary data.</text>
</comment>
<dbReference type="Gene3D" id="2.40.50.100">
    <property type="match status" value="1"/>
</dbReference>
<evidence type="ECO:0000259" key="7">
    <source>
        <dbReference type="Pfam" id="PF25944"/>
    </source>
</evidence>
<feature type="coiled-coil region" evidence="3">
    <location>
        <begin position="104"/>
        <end position="169"/>
    </location>
</feature>
<comment type="similarity">
    <text evidence="2">Belongs to the membrane fusion protein (MFP) (TC 8.A.1) family.</text>
</comment>
<dbReference type="PANTHER" id="PTHR30158:SF3">
    <property type="entry name" value="MULTIDRUG EFFLUX PUMP SUBUNIT ACRA-RELATED"/>
    <property type="match status" value="1"/>
</dbReference>
<dbReference type="Gene3D" id="2.40.30.170">
    <property type="match status" value="1"/>
</dbReference>
<evidence type="ECO:0000259" key="8">
    <source>
        <dbReference type="Pfam" id="PF25967"/>
    </source>
</evidence>
<dbReference type="SUPFAM" id="SSF111369">
    <property type="entry name" value="HlyD-like secretion proteins"/>
    <property type="match status" value="1"/>
</dbReference>
<dbReference type="Proteomes" id="UP000308901">
    <property type="component" value="Unassembled WGS sequence"/>
</dbReference>
<dbReference type="RefSeq" id="WP_138151191.1">
    <property type="nucleotide sequence ID" value="NZ_VANU01000001.1"/>
</dbReference>
<feature type="domain" description="Multidrug resistance protein MdtA-like C-terminal permuted SH3" evidence="8">
    <location>
        <begin position="299"/>
        <end position="356"/>
    </location>
</feature>
<dbReference type="Gene3D" id="1.10.287.470">
    <property type="entry name" value="Helix hairpin bin"/>
    <property type="match status" value="1"/>
</dbReference>
<dbReference type="AlphaFoldDB" id="A0A5R8Y3V5"/>
<dbReference type="PANTHER" id="PTHR30158">
    <property type="entry name" value="ACRA/E-RELATED COMPONENT OF DRUG EFFLUX TRANSPORTER"/>
    <property type="match status" value="1"/>
</dbReference>
<dbReference type="GO" id="GO:0005886">
    <property type="term" value="C:plasma membrane"/>
    <property type="evidence" value="ECO:0007669"/>
    <property type="project" value="TreeGrafter"/>
</dbReference>
<reference evidence="9 10" key="1">
    <citation type="submission" date="2019-05" db="EMBL/GenBank/DDBJ databases">
        <title>Arcobacter sp. nov., isolated from sea sediment.</title>
        <authorList>
            <person name="Kim W."/>
        </authorList>
    </citation>
    <scope>NUCLEOTIDE SEQUENCE [LARGE SCALE GENOMIC DNA]</scope>
    <source>
        <strain evidence="9 10">CAU 1517</strain>
    </source>
</reference>
<comment type="subcellular location">
    <subcellularLocation>
        <location evidence="1">Cell envelope</location>
    </subcellularLocation>
</comment>
<dbReference type="InterPro" id="IPR058625">
    <property type="entry name" value="MdtA-like_BSH"/>
</dbReference>
<evidence type="ECO:0000256" key="3">
    <source>
        <dbReference type="SAM" id="Coils"/>
    </source>
</evidence>
<dbReference type="EMBL" id="VANU01000001">
    <property type="protein sequence ID" value="TLP40789.1"/>
    <property type="molecule type" value="Genomic_DNA"/>
</dbReference>
<protein>
    <submittedName>
        <fullName evidence="9">Efflux RND transporter periplasmic adaptor subunit</fullName>
    </submittedName>
</protein>
<keyword evidence="3" id="KW-0175">Coiled coil</keyword>
<feature type="domain" description="Multidrug resistance protein MdtA-like barrel-sandwich hybrid" evidence="6">
    <location>
        <begin position="64"/>
        <end position="206"/>
    </location>
</feature>
<evidence type="ECO:0000256" key="1">
    <source>
        <dbReference type="ARBA" id="ARBA00004196"/>
    </source>
</evidence>
<dbReference type="Pfam" id="PF25944">
    <property type="entry name" value="Beta-barrel_RND"/>
    <property type="match status" value="1"/>
</dbReference>
<dbReference type="GO" id="GO:0046677">
    <property type="term" value="P:response to antibiotic"/>
    <property type="evidence" value="ECO:0007669"/>
    <property type="project" value="TreeGrafter"/>
</dbReference>
<dbReference type="GO" id="GO:0030313">
    <property type="term" value="C:cell envelope"/>
    <property type="evidence" value="ECO:0007669"/>
    <property type="project" value="UniProtKB-SubCell"/>
</dbReference>
<accession>A0A5R8Y3V5</accession>
<evidence type="ECO:0000259" key="5">
    <source>
        <dbReference type="Pfam" id="PF25876"/>
    </source>
</evidence>
<evidence type="ECO:0000256" key="4">
    <source>
        <dbReference type="SAM" id="SignalP"/>
    </source>
</evidence>
<keyword evidence="4" id="KW-0732">Signal</keyword>
<evidence type="ECO:0000256" key="2">
    <source>
        <dbReference type="ARBA" id="ARBA00009477"/>
    </source>
</evidence>
<evidence type="ECO:0000259" key="6">
    <source>
        <dbReference type="Pfam" id="PF25917"/>
    </source>
</evidence>
<dbReference type="InterPro" id="IPR058624">
    <property type="entry name" value="MdtA-like_HH"/>
</dbReference>
<evidence type="ECO:0000313" key="10">
    <source>
        <dbReference type="Proteomes" id="UP000308901"/>
    </source>
</evidence>
<dbReference type="InterPro" id="IPR058627">
    <property type="entry name" value="MdtA-like_C"/>
</dbReference>
<feature type="domain" description="Multidrug resistance protein MdtA-like beta-barrel" evidence="7">
    <location>
        <begin position="211"/>
        <end position="292"/>
    </location>
</feature>
<gene>
    <name evidence="9" type="ORF">FDK22_01870</name>
</gene>
<dbReference type="Gene3D" id="2.40.420.20">
    <property type="match status" value="1"/>
</dbReference>
<evidence type="ECO:0000313" key="9">
    <source>
        <dbReference type="EMBL" id="TLP40789.1"/>
    </source>
</evidence>
<sequence>MIMIKNLFIGSAITFIALSTNMNAAGAPAGQQMPAPKADVYVVPEASNFAISLKYPASIEPLSQAVVYSRVLGVLEAMHFNEGEKVKKGQELFTIEDDIYQAQVDAAQASLKMAEATLENATRSWERIKKLYKSKAVTTEQRDTTLSAYQNALASVSAAKAQLKQAKINLDYTKVKAPISGVTGLKAVDLGNLVTSNPPMALVTITQNDKVYLDFSMPMSDYINIKNGLWTLPENGKIEVDVILNGKPSGVKGFVDFIDVNTNENTSTVKMRAIVDNTEQKLMAGSFARVALSGIVQKNVITVPQKAVLQNPMGTIVMVDEGGKVGVRPIVPGKESGDKYIVAGGMVKSGDRVFVNNFFRIKPGNPVTVDKVINEQGK</sequence>
<dbReference type="Pfam" id="PF25876">
    <property type="entry name" value="HH_MFP_RND"/>
    <property type="match status" value="1"/>
</dbReference>
<dbReference type="InterPro" id="IPR006143">
    <property type="entry name" value="RND_pump_MFP"/>
</dbReference>
<dbReference type="NCBIfam" id="TIGR01730">
    <property type="entry name" value="RND_mfp"/>
    <property type="match status" value="1"/>
</dbReference>
<dbReference type="Pfam" id="PF25917">
    <property type="entry name" value="BSH_RND"/>
    <property type="match status" value="1"/>
</dbReference>
<dbReference type="Pfam" id="PF25967">
    <property type="entry name" value="RND-MFP_C"/>
    <property type="match status" value="1"/>
</dbReference>
<proteinExistence type="inferred from homology"/>